<feature type="transmembrane region" description="Helical" evidence="8">
    <location>
        <begin position="514"/>
        <end position="534"/>
    </location>
</feature>
<reference evidence="10 11" key="1">
    <citation type="journal article" date="2013" name="BMC Microbiol.">
        <title>Identification of the type II cytochrome c maturation pathway in anammox bacteria by comparative genomics.</title>
        <authorList>
            <person name="Ferousi C."/>
            <person name="Speth D.R."/>
            <person name="Reimann J."/>
            <person name="Op den Camp H.J."/>
            <person name="Allen J.W."/>
            <person name="Keltjens J.T."/>
            <person name="Jetten M.S."/>
        </authorList>
    </citation>
    <scope>NUCLEOTIDE SEQUENCE [LARGE SCALE GENOMIC DNA]</scope>
    <source>
        <strain evidence="10">RU1</strain>
    </source>
</reference>
<protein>
    <recommendedName>
        <fullName evidence="9">PA14 domain-containing protein</fullName>
    </recommendedName>
</protein>
<proteinExistence type="predicted"/>
<dbReference type="Gene3D" id="3.90.182.10">
    <property type="entry name" value="Toxin - Anthrax Protective Antigen,domain 1"/>
    <property type="match status" value="2"/>
</dbReference>
<feature type="transmembrane region" description="Helical" evidence="8">
    <location>
        <begin position="764"/>
        <end position="785"/>
    </location>
</feature>
<dbReference type="GO" id="GO:0009103">
    <property type="term" value="P:lipopolysaccharide biosynthetic process"/>
    <property type="evidence" value="ECO:0007669"/>
    <property type="project" value="UniProtKB-ARBA"/>
</dbReference>
<dbReference type="PANTHER" id="PTHR33908">
    <property type="entry name" value="MANNOSYLTRANSFERASE YKCB-RELATED"/>
    <property type="match status" value="1"/>
</dbReference>
<keyword evidence="11" id="KW-1185">Reference proteome</keyword>
<dbReference type="SUPFAM" id="SSF56988">
    <property type="entry name" value="Anthrax protective antigen"/>
    <property type="match status" value="2"/>
</dbReference>
<feature type="transmembrane region" description="Helical" evidence="8">
    <location>
        <begin position="596"/>
        <end position="622"/>
    </location>
</feature>
<feature type="transmembrane region" description="Helical" evidence="8">
    <location>
        <begin position="686"/>
        <end position="703"/>
    </location>
</feature>
<name>A0A0M2UX08_9BACT</name>
<evidence type="ECO:0000256" key="6">
    <source>
        <dbReference type="ARBA" id="ARBA00022989"/>
    </source>
</evidence>
<comment type="subcellular location">
    <subcellularLocation>
        <location evidence="1">Cell membrane</location>
        <topology evidence="1">Multi-pass membrane protein</topology>
    </subcellularLocation>
</comment>
<dbReference type="Proteomes" id="UP000034954">
    <property type="component" value="Unassembled WGS sequence"/>
</dbReference>
<feature type="transmembrane region" description="Helical" evidence="8">
    <location>
        <begin position="567"/>
        <end position="584"/>
    </location>
</feature>
<dbReference type="InterPro" id="IPR038731">
    <property type="entry name" value="RgtA/B/C-like"/>
</dbReference>
<dbReference type="PANTHER" id="PTHR33908:SF11">
    <property type="entry name" value="MEMBRANE PROTEIN"/>
    <property type="match status" value="1"/>
</dbReference>
<dbReference type="Pfam" id="PF07691">
    <property type="entry name" value="PA14"/>
    <property type="match status" value="1"/>
</dbReference>
<evidence type="ECO:0000256" key="3">
    <source>
        <dbReference type="ARBA" id="ARBA00022676"/>
    </source>
</evidence>
<dbReference type="SMART" id="SM00758">
    <property type="entry name" value="PA14"/>
    <property type="match status" value="1"/>
</dbReference>
<evidence type="ECO:0000313" key="11">
    <source>
        <dbReference type="Proteomes" id="UP000034954"/>
    </source>
</evidence>
<keyword evidence="5 8" id="KW-0812">Transmembrane</keyword>
<evidence type="ECO:0000256" key="5">
    <source>
        <dbReference type="ARBA" id="ARBA00022692"/>
    </source>
</evidence>
<feature type="transmembrane region" description="Helical" evidence="8">
    <location>
        <begin position="734"/>
        <end position="752"/>
    </location>
</feature>
<dbReference type="PROSITE" id="PS51820">
    <property type="entry name" value="PA14"/>
    <property type="match status" value="2"/>
</dbReference>
<keyword evidence="4" id="KW-0808">Transferase</keyword>
<dbReference type="GO" id="GO:0016763">
    <property type="term" value="F:pentosyltransferase activity"/>
    <property type="evidence" value="ECO:0007669"/>
    <property type="project" value="TreeGrafter"/>
</dbReference>
<feature type="transmembrane region" description="Helical" evidence="8">
    <location>
        <begin position="358"/>
        <end position="383"/>
    </location>
</feature>
<keyword evidence="6 8" id="KW-1133">Transmembrane helix</keyword>
<evidence type="ECO:0000256" key="1">
    <source>
        <dbReference type="ARBA" id="ARBA00004651"/>
    </source>
</evidence>
<feature type="transmembrane region" description="Helical" evidence="8">
    <location>
        <begin position="821"/>
        <end position="839"/>
    </location>
</feature>
<dbReference type="InterPro" id="IPR050297">
    <property type="entry name" value="LipidA_mod_glycosyltrf_83"/>
</dbReference>
<dbReference type="EMBL" id="LAQJ01000186">
    <property type="protein sequence ID" value="KKO19511.1"/>
    <property type="molecule type" value="Genomic_DNA"/>
</dbReference>
<evidence type="ECO:0000256" key="7">
    <source>
        <dbReference type="ARBA" id="ARBA00023136"/>
    </source>
</evidence>
<dbReference type="GO" id="GO:0005886">
    <property type="term" value="C:plasma membrane"/>
    <property type="evidence" value="ECO:0007669"/>
    <property type="project" value="UniProtKB-SubCell"/>
</dbReference>
<evidence type="ECO:0000259" key="9">
    <source>
        <dbReference type="PROSITE" id="PS51820"/>
    </source>
</evidence>
<evidence type="ECO:0000313" key="10">
    <source>
        <dbReference type="EMBL" id="KKO19511.1"/>
    </source>
</evidence>
<feature type="transmembrane region" description="Helical" evidence="8">
    <location>
        <begin position="629"/>
        <end position="651"/>
    </location>
</feature>
<feature type="transmembrane region" description="Helical" evidence="8">
    <location>
        <begin position="791"/>
        <end position="809"/>
    </location>
</feature>
<keyword evidence="3" id="KW-0328">Glycosyltransferase</keyword>
<dbReference type="InterPro" id="IPR011658">
    <property type="entry name" value="PA14_dom"/>
</dbReference>
<gene>
    <name evidence="10" type="ORF">BROFUL_01788</name>
</gene>
<dbReference type="Pfam" id="PF13231">
    <property type="entry name" value="PMT_2"/>
    <property type="match status" value="1"/>
</dbReference>
<evidence type="ECO:0000256" key="8">
    <source>
        <dbReference type="SAM" id="Phobius"/>
    </source>
</evidence>
<evidence type="ECO:0000256" key="2">
    <source>
        <dbReference type="ARBA" id="ARBA00022475"/>
    </source>
</evidence>
<dbReference type="InterPro" id="IPR037524">
    <property type="entry name" value="PA14/GLEYA"/>
</dbReference>
<feature type="transmembrane region" description="Helical" evidence="8">
    <location>
        <begin position="540"/>
        <end position="560"/>
    </location>
</feature>
<feature type="transmembrane region" description="Helical" evidence="8">
    <location>
        <begin position="404"/>
        <end position="425"/>
    </location>
</feature>
<sequence>MLLIAGIYSGIQLLLPNRGLTGYYLYFPAAEPKTENIPFRPVKVSASGLSSGLMKKVYEGYPKKKLIKGNHDGMPLDFNWPGEAQKSYRSPFTIEWDGFLKVDGRGDYTFVLGSDDGSELFLNDKKVIDNGGLHGIVKKRRTIFLEPGFYRFHMRYFDVGGGAALSLKWKAPNAQETIVPASQFYHETAHCDGNAVDTAMPYTLQIELGSVIDEGVIVFRKNDPAIAFRNFGMLRTYYVNYWDNQRFRPPEDVPPYNIVWRGSLWIPADGKYLFHADTNGEMVLFIDSKPVMKYRAGGDSKIQVHLGKGWKPIQVNYVNTAKYAKLNLRWQKPGDSRLTNIPSRYFMPSGNRGGFGKARWWCAGGFLVASVAVSLGFALFLVLKKKRKRYFQSYAAYMQQNWPVVALIFIVILGAVLRLNHYSVIPPHGDTMDVYQEAWNGYHILHGEGPKSWEGAYFVSAYKNGDKNALQWFGDRFTIVKRYIAHPPLFSIFAGIPPTICGAKGYLDCRLTTINITPIFFSTLTILLVFSVSYKLYRSYSTSIIASLLYATVPLFVAAGRIAKGDGLLALVLISGVLCVLQYTESGKKRYIVGAGALAGISLWCKETGVCAIVIVPLLLGYKGFRKEAGIAAGMGFVIAVSYFLYCYLINPEAFSKVMSLRDTHQSAVFDMVVKYLSNFRLTLNYAHFGTGYYWWLWFVLVYSMGRRDLTVPVTVLIFLMTICALSTDIYPFGWFLMPIYPFMAVAGGLFIRDLIAKPNTAKALLILLILIAVPVKEVLPVNVYQSQWLYRYYLAIGIIPFFAVDFLRHRTTVTIAKTTCYLYLLLFIALNVYIVYSLPDLYDPLKP</sequence>
<feature type="domain" description="PA14" evidence="9">
    <location>
        <begin position="48"/>
        <end position="183"/>
    </location>
</feature>
<keyword evidence="7 8" id="KW-0472">Membrane</keyword>
<evidence type="ECO:0000256" key="4">
    <source>
        <dbReference type="ARBA" id="ARBA00022679"/>
    </source>
</evidence>
<dbReference type="AlphaFoldDB" id="A0A0M2UX08"/>
<organism evidence="10 11">
    <name type="scientific">Candidatus Brocadia fulgida</name>
    <dbReference type="NCBI Taxonomy" id="380242"/>
    <lineage>
        <taxon>Bacteria</taxon>
        <taxon>Pseudomonadati</taxon>
        <taxon>Planctomycetota</taxon>
        <taxon>Candidatus Brocadiia</taxon>
        <taxon>Candidatus Brocadiales</taxon>
        <taxon>Candidatus Brocadiaceae</taxon>
        <taxon>Candidatus Brocadia</taxon>
    </lineage>
</organism>
<feature type="domain" description="PA14" evidence="9">
    <location>
        <begin position="197"/>
        <end position="345"/>
    </location>
</feature>
<keyword evidence="2" id="KW-1003">Cell membrane</keyword>
<accession>A0A0M2UX08</accession>
<comment type="caution">
    <text evidence="10">The sequence shown here is derived from an EMBL/GenBank/DDBJ whole genome shotgun (WGS) entry which is preliminary data.</text>
</comment>